<protein>
    <submittedName>
        <fullName evidence="1">Uncharacterized protein</fullName>
    </submittedName>
</protein>
<dbReference type="AlphaFoldDB" id="A0A023C0B9"/>
<dbReference type="Proteomes" id="UP000023541">
    <property type="component" value="Unassembled WGS sequence"/>
</dbReference>
<gene>
    <name evidence="1" type="ORF">ATO12_00700</name>
</gene>
<evidence type="ECO:0000313" key="1">
    <source>
        <dbReference type="EMBL" id="EZH75328.1"/>
    </source>
</evidence>
<dbReference type="STRING" id="1317122.ATO12_00700"/>
<reference evidence="1 2" key="1">
    <citation type="submission" date="2014-04" db="EMBL/GenBank/DDBJ databases">
        <title>Aquimarina sp. 22II-S11-z7 Genome Sequencing.</title>
        <authorList>
            <person name="Lai Q."/>
        </authorList>
    </citation>
    <scope>NUCLEOTIDE SEQUENCE [LARGE SCALE GENOMIC DNA]</scope>
    <source>
        <strain evidence="1 2">22II-S11-z7</strain>
    </source>
</reference>
<dbReference type="RefSeq" id="WP_034237719.1">
    <property type="nucleotide sequence ID" value="NZ_AQRA01000001.1"/>
</dbReference>
<proteinExistence type="predicted"/>
<dbReference type="eggNOG" id="ENOG502ZBSX">
    <property type="taxonomic scope" value="Bacteria"/>
</dbReference>
<comment type="caution">
    <text evidence="1">The sequence shown here is derived from an EMBL/GenBank/DDBJ whole genome shotgun (WGS) entry which is preliminary data.</text>
</comment>
<dbReference type="OrthoDB" id="1155965at2"/>
<dbReference type="EMBL" id="AQRA01000001">
    <property type="protein sequence ID" value="EZH75328.1"/>
    <property type="molecule type" value="Genomic_DNA"/>
</dbReference>
<keyword evidence="2" id="KW-1185">Reference proteome</keyword>
<sequence>MNKNLNIVTLTKKMLREGIEKNTYWKGNLTPLPKSKALWLVSNSRIDEEDYCGVIGYEGEKMISFVFMFPDLLNNGNTEPSKVYWMISWWVHKDYKDTVLGTYIYNEAVNLTGKQILIKSYAENVTTFYEKQPFTVIASRLRHTIFFSLDASILIGRFRFLKSIKFILDRIDNTVASCIRLLNRPKARKRTKILSYDYINQLDDETWEFIDPLCKNDLILKTKEYVNWQINAMQYMQTPIATKHPYTSLQTGTSNNIYIHNLKIIKENEIIGFLSYVINYNEFNVKYFLVKEEENYDLCIDALIENFIQKKTKFIFTDDTKLSNNITKRYRTIFTHRVTKKGLAHDETKLDFENSNMLNRDGHFY</sequence>
<accession>A0A023C0B9</accession>
<organism evidence="1 2">
    <name type="scientific">Aquimarina atlantica</name>
    <dbReference type="NCBI Taxonomy" id="1317122"/>
    <lineage>
        <taxon>Bacteria</taxon>
        <taxon>Pseudomonadati</taxon>
        <taxon>Bacteroidota</taxon>
        <taxon>Flavobacteriia</taxon>
        <taxon>Flavobacteriales</taxon>
        <taxon>Flavobacteriaceae</taxon>
        <taxon>Aquimarina</taxon>
    </lineage>
</organism>
<evidence type="ECO:0000313" key="2">
    <source>
        <dbReference type="Proteomes" id="UP000023541"/>
    </source>
</evidence>
<name>A0A023C0B9_9FLAO</name>